<accession>A0A8S1LBW0</accession>
<dbReference type="Proteomes" id="UP000688137">
    <property type="component" value="Unassembled WGS sequence"/>
</dbReference>
<comment type="caution">
    <text evidence="1">The sequence shown here is derived from an EMBL/GenBank/DDBJ whole genome shotgun (WGS) entry which is preliminary data.</text>
</comment>
<evidence type="ECO:0000313" key="2">
    <source>
        <dbReference type="Proteomes" id="UP000688137"/>
    </source>
</evidence>
<proteinExistence type="predicted"/>
<dbReference type="AlphaFoldDB" id="A0A8S1LBW0"/>
<sequence length="90" mass="10975">MEQSLEKELLQRMKQSKYLLTILNHRSIEKIQNGFIGFQITQGLVYKLRVFLLKREGENKIFKILFQEWFGREQTAKDKMHELLQQYKKQ</sequence>
<protein>
    <submittedName>
        <fullName evidence="1">Uncharacterized protein</fullName>
    </submittedName>
</protein>
<name>A0A8S1LBW0_PARPR</name>
<dbReference type="EMBL" id="CAJJDM010000033">
    <property type="protein sequence ID" value="CAD8062933.1"/>
    <property type="molecule type" value="Genomic_DNA"/>
</dbReference>
<evidence type="ECO:0000313" key="1">
    <source>
        <dbReference type="EMBL" id="CAD8062933.1"/>
    </source>
</evidence>
<gene>
    <name evidence="1" type="ORF">PPRIM_AZ9-3.1.T0340064</name>
</gene>
<keyword evidence="2" id="KW-1185">Reference proteome</keyword>
<dbReference type="OMA" id="RMNESTY"/>
<reference evidence="1" key="1">
    <citation type="submission" date="2021-01" db="EMBL/GenBank/DDBJ databases">
        <authorList>
            <consortium name="Genoscope - CEA"/>
            <person name="William W."/>
        </authorList>
    </citation>
    <scope>NUCLEOTIDE SEQUENCE</scope>
</reference>
<organism evidence="1 2">
    <name type="scientific">Paramecium primaurelia</name>
    <dbReference type="NCBI Taxonomy" id="5886"/>
    <lineage>
        <taxon>Eukaryota</taxon>
        <taxon>Sar</taxon>
        <taxon>Alveolata</taxon>
        <taxon>Ciliophora</taxon>
        <taxon>Intramacronucleata</taxon>
        <taxon>Oligohymenophorea</taxon>
        <taxon>Peniculida</taxon>
        <taxon>Parameciidae</taxon>
        <taxon>Paramecium</taxon>
    </lineage>
</organism>